<feature type="transmembrane region" description="Helical" evidence="1">
    <location>
        <begin position="17"/>
        <end position="39"/>
    </location>
</feature>
<evidence type="ECO:0000313" key="2">
    <source>
        <dbReference type="EMBL" id="KAF2021390.1"/>
    </source>
</evidence>
<proteinExistence type="predicted"/>
<organism evidence="2 3">
    <name type="scientific">Aaosphaeria arxii CBS 175.79</name>
    <dbReference type="NCBI Taxonomy" id="1450172"/>
    <lineage>
        <taxon>Eukaryota</taxon>
        <taxon>Fungi</taxon>
        <taxon>Dikarya</taxon>
        <taxon>Ascomycota</taxon>
        <taxon>Pezizomycotina</taxon>
        <taxon>Dothideomycetes</taxon>
        <taxon>Pleosporomycetidae</taxon>
        <taxon>Pleosporales</taxon>
        <taxon>Pleosporales incertae sedis</taxon>
        <taxon>Aaosphaeria</taxon>
    </lineage>
</organism>
<protein>
    <submittedName>
        <fullName evidence="2">Uncharacterized protein</fullName>
    </submittedName>
</protein>
<keyword evidence="1" id="KW-1133">Transmembrane helix</keyword>
<reference evidence="2" key="1">
    <citation type="journal article" date="2020" name="Stud. Mycol.">
        <title>101 Dothideomycetes genomes: a test case for predicting lifestyles and emergence of pathogens.</title>
        <authorList>
            <person name="Haridas S."/>
            <person name="Albert R."/>
            <person name="Binder M."/>
            <person name="Bloem J."/>
            <person name="Labutti K."/>
            <person name="Salamov A."/>
            <person name="Andreopoulos B."/>
            <person name="Baker S."/>
            <person name="Barry K."/>
            <person name="Bills G."/>
            <person name="Bluhm B."/>
            <person name="Cannon C."/>
            <person name="Castanera R."/>
            <person name="Culley D."/>
            <person name="Daum C."/>
            <person name="Ezra D."/>
            <person name="Gonzalez J."/>
            <person name="Henrissat B."/>
            <person name="Kuo A."/>
            <person name="Liang C."/>
            <person name="Lipzen A."/>
            <person name="Lutzoni F."/>
            <person name="Magnuson J."/>
            <person name="Mondo S."/>
            <person name="Nolan M."/>
            <person name="Ohm R."/>
            <person name="Pangilinan J."/>
            <person name="Park H.-J."/>
            <person name="Ramirez L."/>
            <person name="Alfaro M."/>
            <person name="Sun H."/>
            <person name="Tritt A."/>
            <person name="Yoshinaga Y."/>
            <person name="Zwiers L.-H."/>
            <person name="Turgeon B."/>
            <person name="Goodwin S."/>
            <person name="Spatafora J."/>
            <person name="Crous P."/>
            <person name="Grigoriev I."/>
        </authorList>
    </citation>
    <scope>NUCLEOTIDE SEQUENCE</scope>
    <source>
        <strain evidence="2">CBS 175.79</strain>
    </source>
</reference>
<dbReference type="Proteomes" id="UP000799778">
    <property type="component" value="Unassembled WGS sequence"/>
</dbReference>
<dbReference type="AlphaFoldDB" id="A0A6A5Y9A6"/>
<dbReference type="EMBL" id="ML978066">
    <property type="protein sequence ID" value="KAF2021390.1"/>
    <property type="molecule type" value="Genomic_DNA"/>
</dbReference>
<gene>
    <name evidence="2" type="ORF">BU24DRAFT_20283</name>
</gene>
<dbReference type="RefSeq" id="XP_033389729.1">
    <property type="nucleotide sequence ID" value="XM_033521844.1"/>
</dbReference>
<keyword evidence="3" id="KW-1185">Reference proteome</keyword>
<name>A0A6A5Y9A6_9PLEO</name>
<keyword evidence="1" id="KW-0812">Transmembrane</keyword>
<evidence type="ECO:0000256" key="1">
    <source>
        <dbReference type="SAM" id="Phobius"/>
    </source>
</evidence>
<evidence type="ECO:0000313" key="3">
    <source>
        <dbReference type="Proteomes" id="UP000799778"/>
    </source>
</evidence>
<keyword evidence="1" id="KW-0472">Membrane</keyword>
<accession>A0A6A5Y9A6</accession>
<dbReference type="GeneID" id="54279241"/>
<sequence length="60" mass="7042">MTSSDERPFGRTVIEDIIQYICTTEMLLEIAAVLTFLIVSKLQLHTRLLNQLKPRWFGYK</sequence>